<gene>
    <name evidence="2" type="ORF">LQE92_02685</name>
</gene>
<sequence>MNTDKIYAEAIANEYAPKDTSKVIALKKLDRKAKSKANIFAYTFGIIMALVFGAGMCLSMKVIGDGSALMMAVGIIVGIIGIIGVSVNYPIYKKLLENGKKQYAFEIMQLAKEISEKVE</sequence>
<evidence type="ECO:0000256" key="1">
    <source>
        <dbReference type="SAM" id="Phobius"/>
    </source>
</evidence>
<feature type="transmembrane region" description="Helical" evidence="1">
    <location>
        <begin position="69"/>
        <end position="92"/>
    </location>
</feature>
<dbReference type="EMBL" id="JAJNOR010000001">
    <property type="protein sequence ID" value="MCD2491535.1"/>
    <property type="molecule type" value="Genomic_DNA"/>
</dbReference>
<feature type="transmembrane region" description="Helical" evidence="1">
    <location>
        <begin position="39"/>
        <end position="63"/>
    </location>
</feature>
<keyword evidence="1" id="KW-0472">Membrane</keyword>
<evidence type="ECO:0000313" key="2">
    <source>
        <dbReference type="EMBL" id="MCD2491535.1"/>
    </source>
</evidence>
<comment type="caution">
    <text evidence="2">The sequence shown here is derived from an EMBL/GenBank/DDBJ whole genome shotgun (WGS) entry which is preliminary data.</text>
</comment>
<name>A0AAP2RIK6_9FIRM</name>
<dbReference type="Proteomes" id="UP001299265">
    <property type="component" value="Unassembled WGS sequence"/>
</dbReference>
<keyword evidence="1" id="KW-1133">Transmembrane helix</keyword>
<keyword evidence="1" id="KW-0812">Transmembrane</keyword>
<reference evidence="2 3" key="1">
    <citation type="submission" date="2021-11" db="EMBL/GenBank/DDBJ databases">
        <title>Lacrimispora sp. nov. NSJ-141 isolated from human feces.</title>
        <authorList>
            <person name="Abdugheni R."/>
        </authorList>
    </citation>
    <scope>NUCLEOTIDE SEQUENCE [LARGE SCALE GENOMIC DNA]</scope>
    <source>
        <strain evidence="2 3">NSJ-141</strain>
    </source>
</reference>
<proteinExistence type="predicted"/>
<keyword evidence="3" id="KW-1185">Reference proteome</keyword>
<accession>A0AAP2RIK6</accession>
<dbReference type="AlphaFoldDB" id="A0AAP2RIK6"/>
<protein>
    <submittedName>
        <fullName evidence="2">Dihydropteridine reductase</fullName>
    </submittedName>
</protein>
<dbReference type="RefSeq" id="WP_231061460.1">
    <property type="nucleotide sequence ID" value="NZ_JAJNOR010000001.1"/>
</dbReference>
<evidence type="ECO:0000313" key="3">
    <source>
        <dbReference type="Proteomes" id="UP001299265"/>
    </source>
</evidence>
<organism evidence="2 3">
    <name type="scientific">Lientehia hominis</name>
    <dbReference type="NCBI Taxonomy" id="2897778"/>
    <lineage>
        <taxon>Bacteria</taxon>
        <taxon>Bacillati</taxon>
        <taxon>Bacillota</taxon>
        <taxon>Clostridia</taxon>
        <taxon>Lachnospirales</taxon>
        <taxon>Lachnospiraceae</taxon>
        <taxon>Lientehia</taxon>
    </lineage>
</organism>